<evidence type="ECO:0000313" key="6">
    <source>
        <dbReference type="EMBL" id="RVT47725.1"/>
    </source>
</evidence>
<dbReference type="EMBL" id="SACT01000013">
    <property type="protein sequence ID" value="RVT47725.1"/>
    <property type="molecule type" value="Genomic_DNA"/>
</dbReference>
<name>A0A3S2WWR5_9BURK</name>
<dbReference type="GO" id="GO:0015808">
    <property type="term" value="P:L-alanine transport"/>
    <property type="evidence" value="ECO:0007669"/>
    <property type="project" value="TreeGrafter"/>
</dbReference>
<accession>A0A3S2WWR5</accession>
<dbReference type="GO" id="GO:0016887">
    <property type="term" value="F:ATP hydrolysis activity"/>
    <property type="evidence" value="ECO:0007669"/>
    <property type="project" value="InterPro"/>
</dbReference>
<dbReference type="OrthoDB" id="9805514at2"/>
<dbReference type="InterPro" id="IPR003593">
    <property type="entry name" value="AAA+_ATPase"/>
</dbReference>
<comment type="caution">
    <text evidence="6">The sequence shown here is derived from an EMBL/GenBank/DDBJ whole genome shotgun (WGS) entry which is preliminary data.</text>
</comment>
<dbReference type="GO" id="GO:0005304">
    <property type="term" value="F:L-valine transmembrane transporter activity"/>
    <property type="evidence" value="ECO:0007669"/>
    <property type="project" value="TreeGrafter"/>
</dbReference>
<dbReference type="InterPro" id="IPR032823">
    <property type="entry name" value="BCA_ABC_TP_C"/>
</dbReference>
<dbReference type="PROSITE" id="PS50893">
    <property type="entry name" value="ABC_TRANSPORTER_2"/>
    <property type="match status" value="1"/>
</dbReference>
<dbReference type="GO" id="GO:1903805">
    <property type="term" value="P:L-valine import across plasma membrane"/>
    <property type="evidence" value="ECO:0007669"/>
    <property type="project" value="TreeGrafter"/>
</dbReference>
<evidence type="ECO:0000259" key="5">
    <source>
        <dbReference type="PROSITE" id="PS50893"/>
    </source>
</evidence>
<dbReference type="CDD" id="cd03219">
    <property type="entry name" value="ABC_Mj1267_LivG_branched"/>
    <property type="match status" value="1"/>
</dbReference>
<dbReference type="GO" id="GO:0042941">
    <property type="term" value="P:D-alanine transmembrane transport"/>
    <property type="evidence" value="ECO:0007669"/>
    <property type="project" value="TreeGrafter"/>
</dbReference>
<evidence type="ECO:0000256" key="3">
    <source>
        <dbReference type="ARBA" id="ARBA00022741"/>
    </source>
</evidence>
<dbReference type="InterPro" id="IPR027417">
    <property type="entry name" value="P-loop_NTPase"/>
</dbReference>
<dbReference type="PANTHER" id="PTHR45772:SF7">
    <property type="entry name" value="AMINO ACID ABC TRANSPORTER ATP-BINDING PROTEIN"/>
    <property type="match status" value="1"/>
</dbReference>
<dbReference type="Gene3D" id="3.40.50.300">
    <property type="entry name" value="P-loop containing nucleotide triphosphate hydrolases"/>
    <property type="match status" value="1"/>
</dbReference>
<evidence type="ECO:0000256" key="2">
    <source>
        <dbReference type="ARBA" id="ARBA00022475"/>
    </source>
</evidence>
<keyword evidence="2" id="KW-1003">Cell membrane</keyword>
<evidence type="ECO:0000313" key="7">
    <source>
        <dbReference type="Proteomes" id="UP000288178"/>
    </source>
</evidence>
<dbReference type="GO" id="GO:0015192">
    <property type="term" value="F:L-phenylalanine transmembrane transporter activity"/>
    <property type="evidence" value="ECO:0007669"/>
    <property type="project" value="TreeGrafter"/>
</dbReference>
<keyword evidence="2" id="KW-0472">Membrane</keyword>
<evidence type="ECO:0000256" key="1">
    <source>
        <dbReference type="ARBA" id="ARBA00022448"/>
    </source>
</evidence>
<dbReference type="GO" id="GO:0005524">
    <property type="term" value="F:ATP binding"/>
    <property type="evidence" value="ECO:0007669"/>
    <property type="project" value="UniProtKB-KW"/>
</dbReference>
<evidence type="ECO:0000256" key="4">
    <source>
        <dbReference type="ARBA" id="ARBA00022840"/>
    </source>
</evidence>
<keyword evidence="3" id="KW-0547">Nucleotide-binding</keyword>
<dbReference type="RefSeq" id="WP_128201408.1">
    <property type="nucleotide sequence ID" value="NZ_SACT01000013.1"/>
</dbReference>
<dbReference type="PANTHER" id="PTHR45772">
    <property type="entry name" value="CONSERVED COMPONENT OF ABC TRANSPORTER FOR NATURAL AMINO ACIDS-RELATED"/>
    <property type="match status" value="1"/>
</dbReference>
<dbReference type="GO" id="GO:0005886">
    <property type="term" value="C:plasma membrane"/>
    <property type="evidence" value="ECO:0007669"/>
    <property type="project" value="TreeGrafter"/>
</dbReference>
<feature type="domain" description="ABC transporter" evidence="5">
    <location>
        <begin position="12"/>
        <end position="245"/>
    </location>
</feature>
<dbReference type="Pfam" id="PF00005">
    <property type="entry name" value="ABC_tran"/>
    <property type="match status" value="1"/>
</dbReference>
<keyword evidence="4 6" id="KW-0067">ATP-binding</keyword>
<protein>
    <submittedName>
        <fullName evidence="6">ABC transporter ATP-binding protein</fullName>
    </submittedName>
</protein>
<keyword evidence="1" id="KW-0813">Transport</keyword>
<dbReference type="SMART" id="SM00382">
    <property type="entry name" value="AAA"/>
    <property type="match status" value="1"/>
</dbReference>
<dbReference type="GO" id="GO:1903806">
    <property type="term" value="P:L-isoleucine import across plasma membrane"/>
    <property type="evidence" value="ECO:0007669"/>
    <property type="project" value="TreeGrafter"/>
</dbReference>
<dbReference type="Proteomes" id="UP000288178">
    <property type="component" value="Unassembled WGS sequence"/>
</dbReference>
<reference evidence="6 7" key="1">
    <citation type="submission" date="2019-01" db="EMBL/GenBank/DDBJ databases">
        <authorList>
            <person name="Chen W.-M."/>
        </authorList>
    </citation>
    <scope>NUCLEOTIDE SEQUENCE [LARGE SCALE GENOMIC DNA]</scope>
    <source>
        <strain evidence="6 7">ICH-3</strain>
    </source>
</reference>
<dbReference type="GO" id="GO:0015188">
    <property type="term" value="F:L-isoleucine transmembrane transporter activity"/>
    <property type="evidence" value="ECO:0007669"/>
    <property type="project" value="TreeGrafter"/>
</dbReference>
<dbReference type="InterPro" id="IPR051120">
    <property type="entry name" value="ABC_AA/LPS_Transport"/>
</dbReference>
<dbReference type="InterPro" id="IPR003439">
    <property type="entry name" value="ABC_transporter-like_ATP-bd"/>
</dbReference>
<gene>
    <name evidence="6" type="ORF">ENE75_23795</name>
</gene>
<proteinExistence type="predicted"/>
<organism evidence="6 7">
    <name type="scientific">Rubrivivax albus</name>
    <dbReference type="NCBI Taxonomy" id="2499835"/>
    <lineage>
        <taxon>Bacteria</taxon>
        <taxon>Pseudomonadati</taxon>
        <taxon>Pseudomonadota</taxon>
        <taxon>Betaproteobacteria</taxon>
        <taxon>Burkholderiales</taxon>
        <taxon>Sphaerotilaceae</taxon>
        <taxon>Rubrivivax</taxon>
    </lineage>
</organism>
<dbReference type="SUPFAM" id="SSF52540">
    <property type="entry name" value="P-loop containing nucleoside triphosphate hydrolases"/>
    <property type="match status" value="1"/>
</dbReference>
<keyword evidence="7" id="KW-1185">Reference proteome</keyword>
<dbReference type="AlphaFoldDB" id="A0A3S2WWR5"/>
<dbReference type="Pfam" id="PF12399">
    <property type="entry name" value="BCA_ABC_TP_C"/>
    <property type="match status" value="1"/>
</dbReference>
<sequence length="255" mass="26094">MRAADGTAVPLLQGLGLRKRFGSLEVLCGVDLTLRAGEALGVVGPNGAGKTTLFGVLAGALPASAGTLHFDGQDLAGWPADRRCRAGLARTHQVPRPFLGMTVLENVLVGAQHGAGLRGAAATQAALQALDRAGMAPLAGRPAAALGLLDRKRLELARALATRPRVLLLDEIGGGLTEAELAQLVALLRALRGDGLTLVWIEHVLHALMGVVDRLLCLDAGSVLAEGDPQAVMADPRVRAAYVGGAMDAAAEVAA</sequence>